<dbReference type="AlphaFoldDB" id="A0A385SG98"/>
<sequence length="127" mass="14895">MKYVDLAIQTLLFVFALALLILFFDNGEQWYFVVLYAQILLGPWQLLGSLTSILLKTRHYRLKIVHQVLSWIVLLVLYIVARNTGQMPHPALLILVPWMLASYYYLITWNEVISKRTQGKFLPHLSF</sequence>
<name>A0A385SG98_9BACT</name>
<accession>A0A385SG98</accession>
<protein>
    <submittedName>
        <fullName evidence="2">Uncharacterized protein</fullName>
    </submittedName>
</protein>
<dbReference type="OrthoDB" id="9832779at2"/>
<feature type="transmembrane region" description="Helical" evidence="1">
    <location>
        <begin position="7"/>
        <end position="24"/>
    </location>
</feature>
<feature type="transmembrane region" description="Helical" evidence="1">
    <location>
        <begin position="87"/>
        <end position="106"/>
    </location>
</feature>
<feature type="transmembrane region" description="Helical" evidence="1">
    <location>
        <begin position="64"/>
        <end position="81"/>
    </location>
</feature>
<gene>
    <name evidence="2" type="ORF">D4L85_04615</name>
</gene>
<evidence type="ECO:0000313" key="2">
    <source>
        <dbReference type="EMBL" id="AYB29902.1"/>
    </source>
</evidence>
<dbReference type="Proteomes" id="UP000266183">
    <property type="component" value="Chromosome"/>
</dbReference>
<evidence type="ECO:0000313" key="3">
    <source>
        <dbReference type="Proteomes" id="UP000266183"/>
    </source>
</evidence>
<dbReference type="RefSeq" id="WP_119753211.1">
    <property type="nucleotide sequence ID" value="NZ_CP032382.1"/>
</dbReference>
<keyword evidence="1" id="KW-0812">Transmembrane</keyword>
<organism evidence="2 3">
    <name type="scientific">Chryseolinea soli</name>
    <dbReference type="NCBI Taxonomy" id="2321403"/>
    <lineage>
        <taxon>Bacteria</taxon>
        <taxon>Pseudomonadati</taxon>
        <taxon>Bacteroidota</taxon>
        <taxon>Cytophagia</taxon>
        <taxon>Cytophagales</taxon>
        <taxon>Fulvivirgaceae</taxon>
        <taxon>Chryseolinea</taxon>
    </lineage>
</organism>
<feature type="transmembrane region" description="Helical" evidence="1">
    <location>
        <begin position="30"/>
        <end position="55"/>
    </location>
</feature>
<dbReference type="EMBL" id="CP032382">
    <property type="protein sequence ID" value="AYB29902.1"/>
    <property type="molecule type" value="Genomic_DNA"/>
</dbReference>
<keyword evidence="3" id="KW-1185">Reference proteome</keyword>
<evidence type="ECO:0000256" key="1">
    <source>
        <dbReference type="SAM" id="Phobius"/>
    </source>
</evidence>
<keyword evidence="1" id="KW-1133">Transmembrane helix</keyword>
<reference evidence="3" key="1">
    <citation type="submission" date="2018-09" db="EMBL/GenBank/DDBJ databases">
        <title>Chryseolinea sp. KIS68-18 isolated from soil.</title>
        <authorList>
            <person name="Weon H.-Y."/>
            <person name="Kwon S.-W."/>
            <person name="Lee S.A."/>
        </authorList>
    </citation>
    <scope>NUCLEOTIDE SEQUENCE [LARGE SCALE GENOMIC DNA]</scope>
    <source>
        <strain evidence="3">KIS68-18</strain>
    </source>
</reference>
<proteinExistence type="predicted"/>
<dbReference type="KEGG" id="chk:D4L85_04615"/>
<keyword evidence="1" id="KW-0472">Membrane</keyword>